<accession>A0AAN6JJN0</accession>
<proteinExistence type="predicted"/>
<feature type="compositionally biased region" description="Low complexity" evidence="1">
    <location>
        <begin position="431"/>
        <end position="444"/>
    </location>
</feature>
<gene>
    <name evidence="2" type="ORF">OC842_004680</name>
</gene>
<organism evidence="2 3">
    <name type="scientific">Tilletia horrida</name>
    <dbReference type="NCBI Taxonomy" id="155126"/>
    <lineage>
        <taxon>Eukaryota</taxon>
        <taxon>Fungi</taxon>
        <taxon>Dikarya</taxon>
        <taxon>Basidiomycota</taxon>
        <taxon>Ustilaginomycotina</taxon>
        <taxon>Exobasidiomycetes</taxon>
        <taxon>Tilletiales</taxon>
        <taxon>Tilletiaceae</taxon>
        <taxon>Tilletia</taxon>
    </lineage>
</organism>
<feature type="compositionally biased region" description="Polar residues" evidence="1">
    <location>
        <begin position="524"/>
        <end position="537"/>
    </location>
</feature>
<evidence type="ECO:0000256" key="1">
    <source>
        <dbReference type="SAM" id="MobiDB-lite"/>
    </source>
</evidence>
<reference evidence="2" key="1">
    <citation type="journal article" date="2023" name="PhytoFront">
        <title>Draft Genome Resources of Seven Strains of Tilletia horrida, Causal Agent of Kernel Smut of Rice.</title>
        <authorList>
            <person name="Khanal S."/>
            <person name="Antony Babu S."/>
            <person name="Zhou X.G."/>
        </authorList>
    </citation>
    <scope>NUCLEOTIDE SEQUENCE</scope>
    <source>
        <strain evidence="2">TX3</strain>
    </source>
</reference>
<dbReference type="AlphaFoldDB" id="A0AAN6JJN0"/>
<evidence type="ECO:0000313" key="3">
    <source>
        <dbReference type="Proteomes" id="UP001176521"/>
    </source>
</evidence>
<protein>
    <submittedName>
        <fullName evidence="2">Uncharacterized protein</fullName>
    </submittedName>
</protein>
<dbReference type="EMBL" id="JAPDMQ010000288">
    <property type="protein sequence ID" value="KAK0528017.1"/>
    <property type="molecule type" value="Genomic_DNA"/>
</dbReference>
<name>A0AAN6JJN0_9BASI</name>
<keyword evidence="3" id="KW-1185">Reference proteome</keyword>
<sequence>MPTLSDLPGEVLVRVVNQHLASLSDEDNPREWLRQIQTIASINTRFRAATQHVLSRHFQMLSPAASAPLPNDRAASAAWLPYIRPEPGTVTAYWRGRLGPDFDQVPSLAFQAAWIQRCLPNTIKMLSLDLRVARFDTIGEARTWNALQAPQWINSSAILARIAGTTSELEAMHVRISSQEEQLAFLQDIVRSNPLIKSLVIEVDSALDIVPAVRPVIQLDRYFCSERKFIPLERFVLRAPACEVVSTPNSPFLKRLAEATEVRIAAYRLEVSGQPWQWCTELLRACPLAKQVELAASRGNSYGQEPPTLFPSVMMPDLLDLTLDMPEVDGRLLRRIKAPSLARLRINTRARIDEWGKVDMWHFPALSWVRVRCYSPVAARLEVLGLPRSSFSRSLVNLASVADEWIEFDGDFVADIRTDRTATQAQPFDHPTSPSSTSSSGGSSLWLQSPHASTSLVLISPSHASPASPTPLALQGASEDGAAEFPGSSPMSAFATPTLHLSPAPETISEAEPEAHAFAASTGIVPSTSWTPTTLEASNEAGPSAQAGPSLSASSGSHTEPPSLPSTSPASKRRRL</sequence>
<feature type="compositionally biased region" description="Low complexity" evidence="1">
    <location>
        <begin position="461"/>
        <end position="474"/>
    </location>
</feature>
<dbReference type="Proteomes" id="UP001176521">
    <property type="component" value="Unassembled WGS sequence"/>
</dbReference>
<evidence type="ECO:0000313" key="2">
    <source>
        <dbReference type="EMBL" id="KAK0528017.1"/>
    </source>
</evidence>
<comment type="caution">
    <text evidence="2">The sequence shown here is derived from an EMBL/GenBank/DDBJ whole genome shotgun (WGS) entry which is preliminary data.</text>
</comment>
<feature type="region of interest" description="Disordered" evidence="1">
    <location>
        <begin position="461"/>
        <end position="498"/>
    </location>
</feature>
<feature type="compositionally biased region" description="Polar residues" evidence="1">
    <location>
        <begin position="547"/>
        <end position="570"/>
    </location>
</feature>
<feature type="region of interest" description="Disordered" evidence="1">
    <location>
        <begin position="524"/>
        <end position="576"/>
    </location>
</feature>
<feature type="region of interest" description="Disordered" evidence="1">
    <location>
        <begin position="422"/>
        <end position="447"/>
    </location>
</feature>